<feature type="compositionally biased region" description="Acidic residues" evidence="1">
    <location>
        <begin position="291"/>
        <end position="300"/>
    </location>
</feature>
<dbReference type="PANTHER" id="PTHR36124:SF1">
    <property type="entry name" value="ER-BOUND OXYGENASE MPAB_MPAB'_RUBBER OXYGENASE CATALYTIC DOMAIN-CONTAINING PROTEIN"/>
    <property type="match status" value="1"/>
</dbReference>
<evidence type="ECO:0000259" key="2">
    <source>
        <dbReference type="Pfam" id="PF09995"/>
    </source>
</evidence>
<sequence length="300" mass="34076">MKRFDGLRRIERLDPASDFHEIYRISSTCEFPWDYFNAMSFALFRTFAVPSVGRLLASTGEFTTRSQKRFEDTVLILDAVLEHGFASVEGRAAIRRMNQMHHAYPITNADYVYVLSTFVVQPIRWIDRFGWRRLSETEKAAGAEYYRELGRHLGVTDMPRTHQEFAAHLDSYEVQRFAHHPGGRAVGDAALDLFTTFPLTRRLPAALVRRLALGLMDDPLRAALGYPRFSRAEQSLCAGAVRLRGRVVRLLPPRTESLYARQRPELRGYPQGYDVSRLGTFPTGSARSPGEDGDFGDALV</sequence>
<dbReference type="InterPro" id="IPR046366">
    <property type="entry name" value="MPAB"/>
</dbReference>
<reference evidence="3 4" key="1">
    <citation type="submission" date="2022-04" db="EMBL/GenBank/DDBJ databases">
        <title>Genome diversity in the genus Frankia.</title>
        <authorList>
            <person name="Carlos-Shanley C."/>
            <person name="Hahn D."/>
        </authorList>
    </citation>
    <scope>NUCLEOTIDE SEQUENCE [LARGE SCALE GENOMIC DNA]</scope>
    <source>
        <strain evidence="3 4">Ag45/Mut15</strain>
    </source>
</reference>
<dbReference type="Pfam" id="PF09995">
    <property type="entry name" value="MPAB_Lcp_cat"/>
    <property type="match status" value="1"/>
</dbReference>
<dbReference type="RefSeq" id="WP_248826554.1">
    <property type="nucleotide sequence ID" value="NZ_JALKFT010000034.1"/>
</dbReference>
<dbReference type="Proteomes" id="UP001201873">
    <property type="component" value="Unassembled WGS sequence"/>
</dbReference>
<dbReference type="PANTHER" id="PTHR36124">
    <property type="match status" value="1"/>
</dbReference>
<gene>
    <name evidence="3" type="ORF">MXD59_22235</name>
</gene>
<feature type="region of interest" description="Disordered" evidence="1">
    <location>
        <begin position="278"/>
        <end position="300"/>
    </location>
</feature>
<dbReference type="EMBL" id="JALKFT010000034">
    <property type="protein sequence ID" value="MCK9878453.1"/>
    <property type="molecule type" value="Genomic_DNA"/>
</dbReference>
<evidence type="ECO:0000313" key="4">
    <source>
        <dbReference type="Proteomes" id="UP001201873"/>
    </source>
</evidence>
<comment type="caution">
    <text evidence="3">The sequence shown here is derived from an EMBL/GenBank/DDBJ whole genome shotgun (WGS) entry which is preliminary data.</text>
</comment>
<name>A0ABT0K3T0_9ACTN</name>
<proteinExistence type="predicted"/>
<keyword evidence="4" id="KW-1185">Reference proteome</keyword>
<organism evidence="3 4">
    <name type="scientific">Frankia umida</name>
    <dbReference type="NCBI Taxonomy" id="573489"/>
    <lineage>
        <taxon>Bacteria</taxon>
        <taxon>Bacillati</taxon>
        <taxon>Actinomycetota</taxon>
        <taxon>Actinomycetes</taxon>
        <taxon>Frankiales</taxon>
        <taxon>Frankiaceae</taxon>
        <taxon>Frankia</taxon>
    </lineage>
</organism>
<evidence type="ECO:0000313" key="3">
    <source>
        <dbReference type="EMBL" id="MCK9878453.1"/>
    </source>
</evidence>
<evidence type="ECO:0000256" key="1">
    <source>
        <dbReference type="SAM" id="MobiDB-lite"/>
    </source>
</evidence>
<accession>A0ABT0K3T0</accession>
<dbReference type="InterPro" id="IPR018713">
    <property type="entry name" value="MPAB/Lcp_cat_dom"/>
</dbReference>
<protein>
    <submittedName>
        <fullName evidence="3">DUF2236 domain-containing protein</fullName>
    </submittedName>
</protein>
<feature type="domain" description="ER-bound oxygenase mpaB/mpaB'/Rubber oxygenase catalytic" evidence="2">
    <location>
        <begin position="45"/>
        <end position="235"/>
    </location>
</feature>